<dbReference type="EMBL" id="CP080107">
    <property type="protein sequence ID" value="QYD25428.1"/>
    <property type="molecule type" value="Genomic_DNA"/>
</dbReference>
<dbReference type="AlphaFoldDB" id="A0AAQ0EMY7"/>
<dbReference type="Proteomes" id="UP000826990">
    <property type="component" value="Chromosome"/>
</dbReference>
<sequence>MADNLLEMIVFGRPATVNRKGPKSLKEIWQSKVFNSARAGYTGMPVKYKTTFKIFYFPHNNSYSDVDNGLKFTIDALAPVVMENDRQITRIIAERFVKEPGKSLVVPLSLAPSIAKILEMRENNSPAEYMTLIKLEEYKCNGGKLW</sequence>
<evidence type="ECO:0000313" key="2">
    <source>
        <dbReference type="Proteomes" id="UP000826990"/>
    </source>
</evidence>
<protein>
    <submittedName>
        <fullName evidence="1">RusA family crossover junction endodeoxyribonuclease</fullName>
    </submittedName>
</protein>
<dbReference type="SUPFAM" id="SSF103084">
    <property type="entry name" value="Holliday junction resolvase RusA"/>
    <property type="match status" value="1"/>
</dbReference>
<dbReference type="InterPro" id="IPR008822">
    <property type="entry name" value="Endonuclease_RusA-like"/>
</dbReference>
<accession>A0AAQ0EMY7</accession>
<dbReference type="GO" id="GO:0006310">
    <property type="term" value="P:DNA recombination"/>
    <property type="evidence" value="ECO:0007669"/>
    <property type="project" value="InterPro"/>
</dbReference>
<dbReference type="Gene3D" id="3.30.1330.70">
    <property type="entry name" value="Holliday junction resolvase RusA"/>
    <property type="match status" value="1"/>
</dbReference>
<proteinExistence type="predicted"/>
<dbReference type="Pfam" id="PF05866">
    <property type="entry name" value="RusA"/>
    <property type="match status" value="1"/>
</dbReference>
<evidence type="ECO:0000313" key="1">
    <source>
        <dbReference type="EMBL" id="QYD25428.1"/>
    </source>
</evidence>
<dbReference type="InterPro" id="IPR036614">
    <property type="entry name" value="RusA-like_sf"/>
</dbReference>
<dbReference type="RefSeq" id="WP_094934060.1">
    <property type="nucleotide sequence ID" value="NZ_CP080107.1"/>
</dbReference>
<dbReference type="GO" id="GO:0000287">
    <property type="term" value="F:magnesium ion binding"/>
    <property type="evidence" value="ECO:0007669"/>
    <property type="project" value="InterPro"/>
</dbReference>
<reference evidence="1" key="1">
    <citation type="submission" date="2021-07" db="EMBL/GenBank/DDBJ databases">
        <title>Characterization of Emerging Pathogens Carrying KPC-2 Gene in IncP-6 Plasmids Isolated from Urban Sewage in Argentina.</title>
        <authorList>
            <person name="Ghiglione B."/>
            <person name="Haim M.S."/>
            <person name="Dropa M."/>
        </authorList>
    </citation>
    <scope>NUCLEOTIDE SEQUENCE</scope>
    <source>
        <strain evidence="1">WW-19C</strain>
    </source>
</reference>
<gene>
    <name evidence="1" type="ORF">KZX48_15430</name>
</gene>
<organism evidence="1 2">
    <name type="scientific">Enterobacter asburiae</name>
    <dbReference type="NCBI Taxonomy" id="61645"/>
    <lineage>
        <taxon>Bacteria</taxon>
        <taxon>Pseudomonadati</taxon>
        <taxon>Pseudomonadota</taxon>
        <taxon>Gammaproteobacteria</taxon>
        <taxon>Enterobacterales</taxon>
        <taxon>Enterobacteriaceae</taxon>
        <taxon>Enterobacter</taxon>
        <taxon>Enterobacter cloacae complex</taxon>
    </lineage>
</organism>
<name>A0AAQ0EMY7_ENTAS</name>
<dbReference type="GO" id="GO:0006281">
    <property type="term" value="P:DNA repair"/>
    <property type="evidence" value="ECO:0007669"/>
    <property type="project" value="InterPro"/>
</dbReference>